<dbReference type="InterPro" id="IPR012337">
    <property type="entry name" value="RNaseH-like_sf"/>
</dbReference>
<dbReference type="PANTHER" id="PTHR30231">
    <property type="entry name" value="DNA POLYMERASE III SUBUNIT EPSILON"/>
    <property type="match status" value="1"/>
</dbReference>
<dbReference type="InterPro" id="IPR013520">
    <property type="entry name" value="Ribonucl_H"/>
</dbReference>
<dbReference type="Proteomes" id="UP000749311">
    <property type="component" value="Unassembled WGS sequence"/>
</dbReference>
<dbReference type="PANTHER" id="PTHR30231:SF4">
    <property type="entry name" value="PROTEIN NEN2"/>
    <property type="match status" value="1"/>
</dbReference>
<evidence type="ECO:0000256" key="1">
    <source>
        <dbReference type="ARBA" id="ARBA00022722"/>
    </source>
</evidence>
<dbReference type="InterPro" id="IPR036397">
    <property type="entry name" value="RNaseH_sf"/>
</dbReference>
<dbReference type="Gene3D" id="3.30.420.10">
    <property type="entry name" value="Ribonuclease H-like superfamily/Ribonuclease H"/>
    <property type="match status" value="1"/>
</dbReference>
<dbReference type="RefSeq" id="WP_167166840.1">
    <property type="nucleotide sequence ID" value="NZ_BAAAOO010000008.1"/>
</dbReference>
<dbReference type="NCBIfam" id="NF005927">
    <property type="entry name" value="PRK07942.1"/>
    <property type="match status" value="1"/>
</dbReference>
<evidence type="ECO:0000313" key="6">
    <source>
        <dbReference type="Proteomes" id="UP000749311"/>
    </source>
</evidence>
<proteinExistence type="predicted"/>
<dbReference type="EMBL" id="JAAMOZ010000001">
    <property type="protein sequence ID" value="NIH57278.1"/>
    <property type="molecule type" value="Genomic_DNA"/>
</dbReference>
<keyword evidence="3" id="KW-0269">Exonuclease</keyword>
<evidence type="ECO:0000313" key="5">
    <source>
        <dbReference type="EMBL" id="NIH57278.1"/>
    </source>
</evidence>
<evidence type="ECO:0000259" key="4">
    <source>
        <dbReference type="SMART" id="SM00479"/>
    </source>
</evidence>
<organism evidence="5 6">
    <name type="scientific">Brooklawnia cerclae</name>
    <dbReference type="NCBI Taxonomy" id="349934"/>
    <lineage>
        <taxon>Bacteria</taxon>
        <taxon>Bacillati</taxon>
        <taxon>Actinomycetota</taxon>
        <taxon>Actinomycetes</taxon>
        <taxon>Propionibacteriales</taxon>
        <taxon>Propionibacteriaceae</taxon>
        <taxon>Brooklawnia</taxon>
    </lineage>
</organism>
<name>A0ABX0SIZ4_9ACTN</name>
<dbReference type="SMART" id="SM00479">
    <property type="entry name" value="EXOIII"/>
    <property type="match status" value="1"/>
</dbReference>
<keyword evidence="1" id="KW-0540">Nuclease</keyword>
<keyword evidence="6" id="KW-1185">Reference proteome</keyword>
<reference evidence="5 6" key="1">
    <citation type="submission" date="2020-02" db="EMBL/GenBank/DDBJ databases">
        <title>Sequencing the genomes of 1000 actinobacteria strains.</title>
        <authorList>
            <person name="Klenk H.-P."/>
        </authorList>
    </citation>
    <scope>NUCLEOTIDE SEQUENCE [LARGE SCALE GENOMIC DNA]</scope>
    <source>
        <strain evidence="5 6">DSM 19609</strain>
    </source>
</reference>
<evidence type="ECO:0000256" key="2">
    <source>
        <dbReference type="ARBA" id="ARBA00022801"/>
    </source>
</evidence>
<sequence>MTWHGWRDSQIIGFDTETDGADPESARIITATVGTTQSAVWDPTSWLVKPERPIPEAATAVHGITTEHAKEKGRWRPEAVAEIAGHLNAAWLAGAVVVAYNASFDMTVLDRELRRLSLDPLVVGGMVIDPFIIDKAIDRYRRGSRKLADVCRHYDILLTSAHDAGADALAAARLAWKLAPNLPVVAGDPAASARLAMAQQEEWHREQKLGLADFRRKKGDPETAAKIEAEAESGWPLHVWIGQEGMVA</sequence>
<accession>A0ABX0SIZ4</accession>
<feature type="domain" description="Exonuclease" evidence="4">
    <location>
        <begin position="10"/>
        <end position="184"/>
    </location>
</feature>
<dbReference type="Pfam" id="PF00929">
    <property type="entry name" value="RNase_T"/>
    <property type="match status" value="1"/>
</dbReference>
<keyword evidence="2" id="KW-0378">Hydrolase</keyword>
<comment type="caution">
    <text evidence="5">The sequence shown here is derived from an EMBL/GenBank/DDBJ whole genome shotgun (WGS) entry which is preliminary data.</text>
</comment>
<dbReference type="SUPFAM" id="SSF53098">
    <property type="entry name" value="Ribonuclease H-like"/>
    <property type="match status" value="1"/>
</dbReference>
<gene>
    <name evidence="5" type="ORF">FB473_001923</name>
</gene>
<evidence type="ECO:0000256" key="3">
    <source>
        <dbReference type="ARBA" id="ARBA00022839"/>
    </source>
</evidence>
<dbReference type="CDD" id="cd06127">
    <property type="entry name" value="DEDDh"/>
    <property type="match status" value="1"/>
</dbReference>
<protein>
    <submittedName>
        <fullName evidence="5">DNA polymerase III epsilon subunit-like protein</fullName>
    </submittedName>
</protein>